<dbReference type="Proteomes" id="UP000061569">
    <property type="component" value="Chromosome"/>
</dbReference>
<dbReference type="InterPro" id="IPR043130">
    <property type="entry name" value="CDP-OH_PTrfase_TM_dom"/>
</dbReference>
<dbReference type="GO" id="GO:0008654">
    <property type="term" value="P:phospholipid biosynthetic process"/>
    <property type="evidence" value="ECO:0007669"/>
    <property type="project" value="InterPro"/>
</dbReference>
<name>A0A0S2DC63_LYSEN</name>
<dbReference type="Gene3D" id="1.20.120.1760">
    <property type="match status" value="1"/>
</dbReference>
<gene>
    <name evidence="1" type="ORF">GLE_0756</name>
</gene>
<proteinExistence type="predicted"/>
<sequence>MSDPQASSRRAARYERRLALAAWLRARGATPNGLSLFAVGLSALAGAAFFFALRDPPHYGAALLLFAALCLGGRIACNRLDGVLARRGGMVGKAGEVYSDAPDRLADALVFLGAGYGLTPWLPWASDLGWAVSLLAVGTAYVRVLGLACGLREHGEGPMPRRTRMIAMAVAALLAAAGLALGQPAAVAWLLLAALAVVALGAALTIALRLRAIVRELESR</sequence>
<organism evidence="1 2">
    <name type="scientific">Lysobacter enzymogenes</name>
    <dbReference type="NCBI Taxonomy" id="69"/>
    <lineage>
        <taxon>Bacteria</taxon>
        <taxon>Pseudomonadati</taxon>
        <taxon>Pseudomonadota</taxon>
        <taxon>Gammaproteobacteria</taxon>
        <taxon>Lysobacterales</taxon>
        <taxon>Lysobacteraceae</taxon>
        <taxon>Lysobacter</taxon>
    </lineage>
</organism>
<protein>
    <submittedName>
        <fullName evidence="1">Uncharacterized protein</fullName>
    </submittedName>
</protein>
<dbReference type="GO" id="GO:0016780">
    <property type="term" value="F:phosphotransferase activity, for other substituted phosphate groups"/>
    <property type="evidence" value="ECO:0007669"/>
    <property type="project" value="InterPro"/>
</dbReference>
<dbReference type="InterPro" id="IPR000462">
    <property type="entry name" value="CDP-OH_P_trans"/>
</dbReference>
<dbReference type="GO" id="GO:0016020">
    <property type="term" value="C:membrane"/>
    <property type="evidence" value="ECO:0007669"/>
    <property type="project" value="InterPro"/>
</dbReference>
<reference evidence="1 2" key="1">
    <citation type="submission" date="2015-11" db="EMBL/GenBank/DDBJ databases">
        <title>Genome sequences of Lysobacter enzymogenes strain C3 and Lysobacter antibioticus ATCC 29479.</title>
        <authorList>
            <person name="Kobayashi D.Y."/>
        </authorList>
    </citation>
    <scope>NUCLEOTIDE SEQUENCE [LARGE SCALE GENOMIC DNA]</scope>
    <source>
        <strain evidence="1 2">C3</strain>
    </source>
</reference>
<dbReference type="KEGG" id="lez:GLE_0756"/>
<accession>A0A0S2DC63</accession>
<dbReference type="RefSeq" id="WP_057946276.1">
    <property type="nucleotide sequence ID" value="NZ_CP067396.1"/>
</dbReference>
<dbReference type="PATRIC" id="fig|69.6.peg.744"/>
<dbReference type="STRING" id="69.GLE_0756"/>
<dbReference type="OrthoDB" id="1034332at2"/>
<dbReference type="AlphaFoldDB" id="A0A0S2DC63"/>
<dbReference type="EMBL" id="CP013140">
    <property type="protein sequence ID" value="ALN56114.1"/>
    <property type="molecule type" value="Genomic_DNA"/>
</dbReference>
<dbReference type="Pfam" id="PF01066">
    <property type="entry name" value="CDP-OH_P_transf"/>
    <property type="match status" value="1"/>
</dbReference>
<evidence type="ECO:0000313" key="2">
    <source>
        <dbReference type="Proteomes" id="UP000061569"/>
    </source>
</evidence>
<evidence type="ECO:0000313" key="1">
    <source>
        <dbReference type="EMBL" id="ALN56114.1"/>
    </source>
</evidence>